<dbReference type="AlphaFoldDB" id="A0A1R3KIA7"/>
<protein>
    <submittedName>
        <fullName evidence="2">Uncharacterized protein</fullName>
    </submittedName>
</protein>
<evidence type="ECO:0000313" key="2">
    <source>
        <dbReference type="EMBL" id="OMP06811.1"/>
    </source>
</evidence>
<name>A0A1R3KIA7_9ROSI</name>
<evidence type="ECO:0000256" key="1">
    <source>
        <dbReference type="SAM" id="MobiDB-lite"/>
    </source>
</evidence>
<reference evidence="3" key="1">
    <citation type="submission" date="2013-09" db="EMBL/GenBank/DDBJ databases">
        <title>Corchorus olitorius genome sequencing.</title>
        <authorList>
            <person name="Alam M."/>
            <person name="Haque M.S."/>
            <person name="Islam M.S."/>
            <person name="Emdad E.M."/>
            <person name="Islam M.M."/>
            <person name="Ahmed B."/>
            <person name="Halim A."/>
            <person name="Hossen Q.M.M."/>
            <person name="Hossain M.Z."/>
            <person name="Ahmed R."/>
            <person name="Khan M.M."/>
            <person name="Islam R."/>
            <person name="Rashid M.M."/>
            <person name="Khan S.A."/>
            <person name="Rahman M.S."/>
            <person name="Alam M."/>
            <person name="Yahiya A.S."/>
            <person name="Khan M.S."/>
            <person name="Azam M.S."/>
            <person name="Haque T."/>
            <person name="Lashkar M.Z.H."/>
            <person name="Akhand A.I."/>
            <person name="Morshed G."/>
            <person name="Roy S."/>
            <person name="Uddin K.S."/>
            <person name="Rabeya T."/>
            <person name="Hossain A.S."/>
            <person name="Chowdhury A."/>
            <person name="Snigdha A.R."/>
            <person name="Mortoza M.S."/>
            <person name="Matin S.A."/>
            <person name="Hoque S.M.E."/>
            <person name="Islam M.K."/>
            <person name="Roy D.K."/>
            <person name="Haider R."/>
            <person name="Moosa M.M."/>
            <person name="Elias S.M."/>
            <person name="Hasan A.M."/>
            <person name="Jahan S."/>
            <person name="Shafiuddin M."/>
            <person name="Mahmood N."/>
            <person name="Shommy N.S."/>
        </authorList>
    </citation>
    <scope>NUCLEOTIDE SEQUENCE [LARGE SCALE GENOMIC DNA]</scope>
    <source>
        <strain evidence="3">cv. O-4</strain>
    </source>
</reference>
<feature type="compositionally biased region" description="Basic and acidic residues" evidence="1">
    <location>
        <begin position="21"/>
        <end position="42"/>
    </location>
</feature>
<proteinExistence type="predicted"/>
<organism evidence="2 3">
    <name type="scientific">Corchorus olitorius</name>
    <dbReference type="NCBI Taxonomy" id="93759"/>
    <lineage>
        <taxon>Eukaryota</taxon>
        <taxon>Viridiplantae</taxon>
        <taxon>Streptophyta</taxon>
        <taxon>Embryophyta</taxon>
        <taxon>Tracheophyta</taxon>
        <taxon>Spermatophyta</taxon>
        <taxon>Magnoliopsida</taxon>
        <taxon>eudicotyledons</taxon>
        <taxon>Gunneridae</taxon>
        <taxon>Pentapetalae</taxon>
        <taxon>rosids</taxon>
        <taxon>malvids</taxon>
        <taxon>Malvales</taxon>
        <taxon>Malvaceae</taxon>
        <taxon>Grewioideae</taxon>
        <taxon>Apeibeae</taxon>
        <taxon>Corchorus</taxon>
    </lineage>
</organism>
<feature type="compositionally biased region" description="Low complexity" evidence="1">
    <location>
        <begin position="1"/>
        <end position="16"/>
    </location>
</feature>
<dbReference type="EMBL" id="AWUE01013495">
    <property type="protein sequence ID" value="OMP06811.1"/>
    <property type="molecule type" value="Genomic_DNA"/>
</dbReference>
<dbReference type="Proteomes" id="UP000187203">
    <property type="component" value="Unassembled WGS sequence"/>
</dbReference>
<keyword evidence="3" id="KW-1185">Reference proteome</keyword>
<evidence type="ECO:0000313" key="3">
    <source>
        <dbReference type="Proteomes" id="UP000187203"/>
    </source>
</evidence>
<comment type="caution">
    <text evidence="2">The sequence shown here is derived from an EMBL/GenBank/DDBJ whole genome shotgun (WGS) entry which is preliminary data.</text>
</comment>
<sequence length="42" mass="4530">MDGAGPPRARPIAPSKAKPKPKPETHRLQLSEAAKLRGDELN</sequence>
<accession>A0A1R3KIA7</accession>
<feature type="region of interest" description="Disordered" evidence="1">
    <location>
        <begin position="1"/>
        <end position="42"/>
    </location>
</feature>
<gene>
    <name evidence="2" type="ORF">COLO4_07872</name>
</gene>